<name>M7YGU9_TRIUA</name>
<organism evidence="2">
    <name type="scientific">Triticum urartu</name>
    <name type="common">Red wild einkorn</name>
    <name type="synonym">Crithodium urartu</name>
    <dbReference type="NCBI Taxonomy" id="4572"/>
    <lineage>
        <taxon>Eukaryota</taxon>
        <taxon>Viridiplantae</taxon>
        <taxon>Streptophyta</taxon>
        <taxon>Embryophyta</taxon>
        <taxon>Tracheophyta</taxon>
        <taxon>Spermatophyta</taxon>
        <taxon>Magnoliopsida</taxon>
        <taxon>Liliopsida</taxon>
        <taxon>Poales</taxon>
        <taxon>Poaceae</taxon>
        <taxon>BOP clade</taxon>
        <taxon>Pooideae</taxon>
        <taxon>Triticodae</taxon>
        <taxon>Triticeae</taxon>
        <taxon>Triticinae</taxon>
        <taxon>Triticum</taxon>
    </lineage>
</organism>
<feature type="region of interest" description="Disordered" evidence="1">
    <location>
        <begin position="1"/>
        <end position="26"/>
    </location>
</feature>
<reference evidence="2" key="1">
    <citation type="journal article" date="2013" name="Nature">
        <title>Draft genome of the wheat A-genome progenitor Triticum urartu.</title>
        <authorList>
            <person name="Ling H.Q."/>
            <person name="Zhao S."/>
            <person name="Liu D."/>
            <person name="Wang J."/>
            <person name="Sun H."/>
            <person name="Zhang C."/>
            <person name="Fan H."/>
            <person name="Li D."/>
            <person name="Dong L."/>
            <person name="Tao Y."/>
            <person name="Gao C."/>
            <person name="Wu H."/>
            <person name="Li Y."/>
            <person name="Cui Y."/>
            <person name="Guo X."/>
            <person name="Zheng S."/>
            <person name="Wang B."/>
            <person name="Yu K."/>
            <person name="Liang Q."/>
            <person name="Yang W."/>
            <person name="Lou X."/>
            <person name="Chen J."/>
            <person name="Feng M."/>
            <person name="Jian J."/>
            <person name="Zhang X."/>
            <person name="Luo G."/>
            <person name="Jiang Y."/>
            <person name="Liu J."/>
            <person name="Wang Z."/>
            <person name="Sha Y."/>
            <person name="Zhang B."/>
            <person name="Wu H."/>
            <person name="Tang D."/>
            <person name="Shen Q."/>
            <person name="Xue P."/>
            <person name="Zou S."/>
            <person name="Wang X."/>
            <person name="Liu X."/>
            <person name="Wang F."/>
            <person name="Yang Y."/>
            <person name="An X."/>
            <person name="Dong Z."/>
            <person name="Zhang K."/>
            <person name="Zhang X."/>
            <person name="Luo M.C."/>
            <person name="Dvorak J."/>
            <person name="Tong Y."/>
            <person name="Wang J."/>
            <person name="Yang H."/>
            <person name="Li Z."/>
            <person name="Wang D."/>
            <person name="Zhang A."/>
            <person name="Wang J."/>
        </authorList>
    </citation>
    <scope>NUCLEOTIDE SEQUENCE</scope>
</reference>
<proteinExistence type="predicted"/>
<evidence type="ECO:0000256" key="1">
    <source>
        <dbReference type="SAM" id="MobiDB-lite"/>
    </source>
</evidence>
<evidence type="ECO:0000313" key="2">
    <source>
        <dbReference type="EMBL" id="EMS49578.1"/>
    </source>
</evidence>
<gene>
    <name evidence="2" type="ORF">TRIUR3_00630</name>
</gene>
<accession>M7YGU9</accession>
<sequence length="94" mass="10067">MEESCSGNKRRKGDHRQRPEQMSEMAAAAAGISGIIAPDVLDCTICFGPLRPPVFQVRSTTLSDGWPPAEDGGTLYVAPSTDSITGKQFDKITV</sequence>
<dbReference type="AlphaFoldDB" id="M7YGU9"/>
<dbReference type="EMBL" id="KD241829">
    <property type="protein sequence ID" value="EMS49578.1"/>
    <property type="molecule type" value="Genomic_DNA"/>
</dbReference>
<protein>
    <submittedName>
        <fullName evidence="2">Uncharacterized protein</fullName>
    </submittedName>
</protein>